<evidence type="ECO:0000313" key="4">
    <source>
        <dbReference type="EMBL" id="GFT34834.1"/>
    </source>
</evidence>
<feature type="chain" id="PRO_5036483364" description="MD-2-related lipid-recognition domain-containing protein" evidence="2">
    <location>
        <begin position="21"/>
        <end position="179"/>
    </location>
</feature>
<keyword evidence="5" id="KW-1185">Reference proteome</keyword>
<evidence type="ECO:0000256" key="1">
    <source>
        <dbReference type="ARBA" id="ARBA00022729"/>
    </source>
</evidence>
<dbReference type="GO" id="GO:0006689">
    <property type="term" value="P:ganglioside catabolic process"/>
    <property type="evidence" value="ECO:0007669"/>
    <property type="project" value="InterPro"/>
</dbReference>
<keyword evidence="1 2" id="KW-0732">Signal</keyword>
<dbReference type="EMBL" id="BMAW01013590">
    <property type="protein sequence ID" value="GFT34834.1"/>
    <property type="molecule type" value="Genomic_DNA"/>
</dbReference>
<dbReference type="GO" id="GO:0009898">
    <property type="term" value="C:cytoplasmic side of plasma membrane"/>
    <property type="evidence" value="ECO:0007669"/>
    <property type="project" value="TreeGrafter"/>
</dbReference>
<protein>
    <recommendedName>
        <fullName evidence="3">MD-2-related lipid-recognition domain-containing protein</fullName>
    </recommendedName>
</protein>
<comment type="caution">
    <text evidence="4">The sequence shown here is derived from an EMBL/GenBank/DDBJ whole genome shotgun (WGS) entry which is preliminary data.</text>
</comment>
<feature type="domain" description="MD-2-related lipid-recognition" evidence="3">
    <location>
        <begin position="24"/>
        <end position="174"/>
    </location>
</feature>
<dbReference type="PANTHER" id="PTHR17357">
    <property type="entry name" value="GM2 GANGLIOSIDE ACTIVATOR PROTEIN"/>
    <property type="match status" value="1"/>
</dbReference>
<accession>A0A8X6TQZ2</accession>
<reference evidence="4" key="1">
    <citation type="submission" date="2020-08" db="EMBL/GenBank/DDBJ databases">
        <title>Multicomponent nature underlies the extraordinary mechanical properties of spider dragline silk.</title>
        <authorList>
            <person name="Kono N."/>
            <person name="Nakamura H."/>
            <person name="Mori M."/>
            <person name="Yoshida Y."/>
            <person name="Ohtoshi R."/>
            <person name="Malay A.D."/>
            <person name="Moran D.A.P."/>
            <person name="Tomita M."/>
            <person name="Numata K."/>
            <person name="Arakawa K."/>
        </authorList>
    </citation>
    <scope>NUCLEOTIDE SEQUENCE</scope>
</reference>
<dbReference type="Pfam" id="PF02221">
    <property type="entry name" value="E1_DerP2_DerF2"/>
    <property type="match status" value="1"/>
</dbReference>
<dbReference type="AlphaFoldDB" id="A0A8X6TQZ2"/>
<proteinExistence type="predicted"/>
<dbReference type="Gene3D" id="2.70.220.10">
    <property type="entry name" value="Ganglioside GM2 activator"/>
    <property type="match status" value="1"/>
</dbReference>
<feature type="signal peptide" evidence="2">
    <location>
        <begin position="1"/>
        <end position="20"/>
    </location>
</feature>
<dbReference type="Proteomes" id="UP000887013">
    <property type="component" value="Unassembled WGS sequence"/>
</dbReference>
<dbReference type="SMART" id="SM00737">
    <property type="entry name" value="ML"/>
    <property type="match status" value="1"/>
</dbReference>
<sequence>MKSVFYLLCIGLLVPSLVNGGATFSDCGDANKKLVMKDGSVKPDPIHYPGNLTMNVSMVVLKDLPAANFQMKMSLMKLEPRRMKVPCLQDIGSCTYDVCDMIKNHKDTFCPMFPDPKDCGCPMKANSYFMKNAFVPIPDFGEIFAKILQGGYEGNITFIDGSTNTEVGCVAMTFQIVPK</sequence>
<dbReference type="InterPro" id="IPR028996">
    <property type="entry name" value="GM2-AP"/>
</dbReference>
<evidence type="ECO:0000313" key="5">
    <source>
        <dbReference type="Proteomes" id="UP000887013"/>
    </source>
</evidence>
<dbReference type="GO" id="GO:0005319">
    <property type="term" value="F:lipid transporter activity"/>
    <property type="evidence" value="ECO:0007669"/>
    <property type="project" value="TreeGrafter"/>
</dbReference>
<organism evidence="4 5">
    <name type="scientific">Nephila pilipes</name>
    <name type="common">Giant wood spider</name>
    <name type="synonym">Nephila maculata</name>
    <dbReference type="NCBI Taxonomy" id="299642"/>
    <lineage>
        <taxon>Eukaryota</taxon>
        <taxon>Metazoa</taxon>
        <taxon>Ecdysozoa</taxon>
        <taxon>Arthropoda</taxon>
        <taxon>Chelicerata</taxon>
        <taxon>Arachnida</taxon>
        <taxon>Araneae</taxon>
        <taxon>Araneomorphae</taxon>
        <taxon>Entelegynae</taxon>
        <taxon>Araneoidea</taxon>
        <taxon>Nephilidae</taxon>
        <taxon>Nephila</taxon>
    </lineage>
</organism>
<dbReference type="GO" id="GO:0008047">
    <property type="term" value="F:enzyme activator activity"/>
    <property type="evidence" value="ECO:0007669"/>
    <property type="project" value="InterPro"/>
</dbReference>
<name>A0A8X6TQZ2_NEPPI</name>
<dbReference type="SUPFAM" id="SSF63707">
    <property type="entry name" value="Ganglioside M2 (gm2) activator"/>
    <property type="match status" value="1"/>
</dbReference>
<dbReference type="InterPro" id="IPR003172">
    <property type="entry name" value="ML_dom"/>
</dbReference>
<dbReference type="PANTHER" id="PTHR17357:SF0">
    <property type="entry name" value="GANGLIOSIDE GM2 ACTIVATOR"/>
    <property type="match status" value="1"/>
</dbReference>
<evidence type="ECO:0000259" key="3">
    <source>
        <dbReference type="SMART" id="SM00737"/>
    </source>
</evidence>
<dbReference type="InterPro" id="IPR036846">
    <property type="entry name" value="GM2-AP_sf"/>
</dbReference>
<evidence type="ECO:0000256" key="2">
    <source>
        <dbReference type="SAM" id="SignalP"/>
    </source>
</evidence>
<gene>
    <name evidence="4" type="primary">AVEN_229947_1</name>
    <name evidence="4" type="ORF">NPIL_494211</name>
</gene>
<dbReference type="OrthoDB" id="6409159at2759"/>